<evidence type="ECO:0000256" key="3">
    <source>
        <dbReference type="ARBA" id="ARBA00022989"/>
    </source>
</evidence>
<dbReference type="Pfam" id="PF00001">
    <property type="entry name" value="7tm_1"/>
    <property type="match status" value="1"/>
</dbReference>
<organism evidence="7 8">
    <name type="scientific">Sphagnum jensenii</name>
    <dbReference type="NCBI Taxonomy" id="128206"/>
    <lineage>
        <taxon>Eukaryota</taxon>
        <taxon>Viridiplantae</taxon>
        <taxon>Streptophyta</taxon>
        <taxon>Embryophyta</taxon>
        <taxon>Bryophyta</taxon>
        <taxon>Sphagnophytina</taxon>
        <taxon>Sphagnopsida</taxon>
        <taxon>Sphagnales</taxon>
        <taxon>Sphagnaceae</taxon>
        <taxon>Sphagnum</taxon>
    </lineage>
</organism>
<evidence type="ECO:0000256" key="5">
    <source>
        <dbReference type="SAM" id="Phobius"/>
    </source>
</evidence>
<feature type="non-terminal residue" evidence="7">
    <location>
        <position position="115"/>
    </location>
</feature>
<dbReference type="SUPFAM" id="SSF81321">
    <property type="entry name" value="Family A G protein-coupled receptor-like"/>
    <property type="match status" value="1"/>
</dbReference>
<evidence type="ECO:0000313" key="7">
    <source>
        <dbReference type="EMBL" id="CAK9251723.1"/>
    </source>
</evidence>
<keyword evidence="3 5" id="KW-1133">Transmembrane helix</keyword>
<dbReference type="Proteomes" id="UP001497444">
    <property type="component" value="Unassembled WGS sequence"/>
</dbReference>
<comment type="subcellular location">
    <subcellularLocation>
        <location evidence="1">Membrane</location>
    </subcellularLocation>
</comment>
<sequence>YLSIAHSKPFSWIQTHKMIVLAIIWFLGIVMSLSYNVKISAVSFTYGKHHYYTCHSHWTNEEEKFFEILTLSVTFAIPLIVLIYVYLAIGLQIIRHNLSRDSNINRDEANFNSIE</sequence>
<evidence type="ECO:0000256" key="1">
    <source>
        <dbReference type="ARBA" id="ARBA00004370"/>
    </source>
</evidence>
<dbReference type="EMBL" id="CAXAQS010000466">
    <property type="protein sequence ID" value="CAK9251723.1"/>
    <property type="molecule type" value="Genomic_DNA"/>
</dbReference>
<keyword evidence="2 5" id="KW-0812">Transmembrane</keyword>
<dbReference type="PROSITE" id="PS50262">
    <property type="entry name" value="G_PROTEIN_RECEP_F1_2"/>
    <property type="match status" value="1"/>
</dbReference>
<feature type="transmembrane region" description="Helical" evidence="5">
    <location>
        <begin position="68"/>
        <end position="89"/>
    </location>
</feature>
<reference evidence="7" key="1">
    <citation type="submission" date="2024-02" db="EMBL/GenBank/DDBJ databases">
        <authorList>
            <consortium name="ELIXIR-Norway"/>
            <consortium name="Elixir Norway"/>
        </authorList>
    </citation>
    <scope>NUCLEOTIDE SEQUENCE</scope>
</reference>
<keyword evidence="4 5" id="KW-0472">Membrane</keyword>
<dbReference type="InterPro" id="IPR017452">
    <property type="entry name" value="GPCR_Rhodpsn_7TM"/>
</dbReference>
<comment type="caution">
    <text evidence="7">The sequence shown here is derived from an EMBL/GenBank/DDBJ whole genome shotgun (WGS) entry which is preliminary data.</text>
</comment>
<evidence type="ECO:0000313" key="8">
    <source>
        <dbReference type="Proteomes" id="UP001497444"/>
    </source>
</evidence>
<accession>A0ABP0VBB5</accession>
<keyword evidence="8" id="KW-1185">Reference proteome</keyword>
<feature type="domain" description="G-protein coupled receptors family 1 profile" evidence="6">
    <location>
        <begin position="1"/>
        <end position="115"/>
    </location>
</feature>
<dbReference type="Gene3D" id="1.20.1070.10">
    <property type="entry name" value="Rhodopsin 7-helix transmembrane proteins"/>
    <property type="match status" value="1"/>
</dbReference>
<feature type="transmembrane region" description="Helical" evidence="5">
    <location>
        <begin position="18"/>
        <end position="37"/>
    </location>
</feature>
<feature type="non-terminal residue" evidence="7">
    <location>
        <position position="1"/>
    </location>
</feature>
<dbReference type="InterPro" id="IPR000276">
    <property type="entry name" value="GPCR_Rhodpsn"/>
</dbReference>
<name>A0ABP0VBB5_9BRYO</name>
<evidence type="ECO:0000259" key="6">
    <source>
        <dbReference type="PROSITE" id="PS50262"/>
    </source>
</evidence>
<gene>
    <name evidence="7" type="ORF">CSSPJE1EN1_LOCUS27101</name>
</gene>
<evidence type="ECO:0000256" key="4">
    <source>
        <dbReference type="ARBA" id="ARBA00023136"/>
    </source>
</evidence>
<evidence type="ECO:0000256" key="2">
    <source>
        <dbReference type="ARBA" id="ARBA00022692"/>
    </source>
</evidence>
<proteinExistence type="predicted"/>
<protein>
    <recommendedName>
        <fullName evidence="6">G-protein coupled receptors family 1 profile domain-containing protein</fullName>
    </recommendedName>
</protein>